<gene>
    <name evidence="2" type="ORF">IAA64_10390</name>
</gene>
<evidence type="ECO:0000259" key="1">
    <source>
        <dbReference type="Pfam" id="PF01208"/>
    </source>
</evidence>
<evidence type="ECO:0000313" key="2">
    <source>
        <dbReference type="EMBL" id="HIV28372.1"/>
    </source>
</evidence>
<dbReference type="SUPFAM" id="SSF51726">
    <property type="entry name" value="UROD/MetE-like"/>
    <property type="match status" value="1"/>
</dbReference>
<organism evidence="2 3">
    <name type="scientific">Candidatus Ornithocaccomicrobium faecavium</name>
    <dbReference type="NCBI Taxonomy" id="2840890"/>
    <lineage>
        <taxon>Bacteria</taxon>
        <taxon>Bacillati</taxon>
        <taxon>Bacillota</taxon>
        <taxon>Clostridia</taxon>
        <taxon>Candidatus Ornithocaccomicrobium</taxon>
    </lineage>
</organism>
<reference evidence="2" key="1">
    <citation type="submission" date="2020-10" db="EMBL/GenBank/DDBJ databases">
        <authorList>
            <person name="Gilroy R."/>
        </authorList>
    </citation>
    <scope>NUCLEOTIDE SEQUENCE</scope>
    <source>
        <strain evidence="2">CHK183-6373</strain>
    </source>
</reference>
<name>A0A9D1P8T0_9FIRM</name>
<dbReference type="Gene3D" id="3.20.20.210">
    <property type="match status" value="1"/>
</dbReference>
<feature type="domain" description="Uroporphyrinogen decarboxylase (URO-D)" evidence="1">
    <location>
        <begin position="241"/>
        <end position="382"/>
    </location>
</feature>
<dbReference type="GO" id="GO:0004853">
    <property type="term" value="F:uroporphyrinogen decarboxylase activity"/>
    <property type="evidence" value="ECO:0007669"/>
    <property type="project" value="InterPro"/>
</dbReference>
<comment type="caution">
    <text evidence="2">The sequence shown here is derived from an EMBL/GenBank/DDBJ whole genome shotgun (WGS) entry which is preliminary data.</text>
</comment>
<accession>A0A9D1P8T0</accession>
<protein>
    <recommendedName>
        <fullName evidence="1">Uroporphyrinogen decarboxylase (URO-D) domain-containing protein</fullName>
    </recommendedName>
</protein>
<dbReference type="InterPro" id="IPR038071">
    <property type="entry name" value="UROD/MetE-like_sf"/>
</dbReference>
<dbReference type="Pfam" id="PF01208">
    <property type="entry name" value="URO-D"/>
    <property type="match status" value="1"/>
</dbReference>
<evidence type="ECO:0000313" key="3">
    <source>
        <dbReference type="Proteomes" id="UP000886884"/>
    </source>
</evidence>
<reference evidence="2" key="2">
    <citation type="journal article" date="2021" name="PeerJ">
        <title>Extensive microbial diversity within the chicken gut microbiome revealed by metagenomics and culture.</title>
        <authorList>
            <person name="Gilroy R."/>
            <person name="Ravi A."/>
            <person name="Getino M."/>
            <person name="Pursley I."/>
            <person name="Horton D.L."/>
            <person name="Alikhan N.F."/>
            <person name="Baker D."/>
            <person name="Gharbi K."/>
            <person name="Hall N."/>
            <person name="Watson M."/>
            <person name="Adriaenssens E.M."/>
            <person name="Foster-Nyarko E."/>
            <person name="Jarju S."/>
            <person name="Secka A."/>
            <person name="Antonio M."/>
            <person name="Oren A."/>
            <person name="Chaudhuri R.R."/>
            <person name="La Ragione R."/>
            <person name="Hildebrand F."/>
            <person name="Pallen M.J."/>
        </authorList>
    </citation>
    <scope>NUCLEOTIDE SEQUENCE</scope>
    <source>
        <strain evidence="2">CHK183-6373</strain>
    </source>
</reference>
<proteinExistence type="predicted"/>
<dbReference type="EMBL" id="DVOT01000187">
    <property type="protein sequence ID" value="HIV28372.1"/>
    <property type="molecule type" value="Genomic_DNA"/>
</dbReference>
<dbReference type="InterPro" id="IPR000257">
    <property type="entry name" value="Uroporphyrinogen_deCOase"/>
</dbReference>
<dbReference type="PANTHER" id="PTHR47099">
    <property type="entry name" value="METHYLCOBAMIDE:COM METHYLTRANSFERASE MTBA"/>
    <property type="match status" value="1"/>
</dbReference>
<dbReference type="InterPro" id="IPR052024">
    <property type="entry name" value="Methanogen_methyltrans"/>
</dbReference>
<dbReference type="GO" id="GO:0006779">
    <property type="term" value="P:porphyrin-containing compound biosynthetic process"/>
    <property type="evidence" value="ECO:0007669"/>
    <property type="project" value="InterPro"/>
</dbReference>
<dbReference type="PANTHER" id="PTHR47099:SF1">
    <property type="entry name" value="METHYLCOBAMIDE:COM METHYLTRANSFERASE MTBA"/>
    <property type="match status" value="1"/>
</dbReference>
<dbReference type="Proteomes" id="UP000886884">
    <property type="component" value="Unassembled WGS sequence"/>
</dbReference>
<sequence length="386" mass="42616">MLGVAAGRAAAACQSKEAILLPEIIHKAPETMDARTRVRRTFEFEKTDRVTIGYEANAGIHARLCAALGAKDGEELLCALGVDYRGIAAPYIGPQLYSAPPDRRVDPLEGCRMRWVEHETGGYWDFCDFPLKDAEDEAFDAFPVPNPDDFDYEAARAQAKAYGGQYALYVGGAGVPDVINSNGRIMGMEDVLCHLQLGEEAPLRFIQRRAAFQLGMMERLLDALKGLVDFVWLGEDLGTQHAPMISMDLYRKRLKPIHKQFIDLAASHGLPVIIHTCGSSSWVYEDFLEMGVRGVDTLQPEAANMSPAYLAEHFGGRLNFRGCISTAGPLAYGTEADVDEACRQTLSTLMPYRGYHFAPTHAIQDNTPTENAIAMYNAAHQYGRYL</sequence>
<dbReference type="AlphaFoldDB" id="A0A9D1P8T0"/>